<organism evidence="1 2">
    <name type="scientific">Lophiostoma macrostomum CBS 122681</name>
    <dbReference type="NCBI Taxonomy" id="1314788"/>
    <lineage>
        <taxon>Eukaryota</taxon>
        <taxon>Fungi</taxon>
        <taxon>Dikarya</taxon>
        <taxon>Ascomycota</taxon>
        <taxon>Pezizomycotina</taxon>
        <taxon>Dothideomycetes</taxon>
        <taxon>Pleosporomycetidae</taxon>
        <taxon>Pleosporales</taxon>
        <taxon>Lophiostomataceae</taxon>
        <taxon>Lophiostoma</taxon>
    </lineage>
</organism>
<dbReference type="AlphaFoldDB" id="A0A6A6T963"/>
<name>A0A6A6T963_9PLEO</name>
<gene>
    <name evidence="1" type="ORF">K491DRAFT_745423</name>
</gene>
<dbReference type="Proteomes" id="UP000799324">
    <property type="component" value="Unassembled WGS sequence"/>
</dbReference>
<proteinExistence type="predicted"/>
<reference evidence="1" key="1">
    <citation type="journal article" date="2020" name="Stud. Mycol.">
        <title>101 Dothideomycetes genomes: a test case for predicting lifestyles and emergence of pathogens.</title>
        <authorList>
            <person name="Haridas S."/>
            <person name="Albert R."/>
            <person name="Binder M."/>
            <person name="Bloem J."/>
            <person name="Labutti K."/>
            <person name="Salamov A."/>
            <person name="Andreopoulos B."/>
            <person name="Baker S."/>
            <person name="Barry K."/>
            <person name="Bills G."/>
            <person name="Bluhm B."/>
            <person name="Cannon C."/>
            <person name="Castanera R."/>
            <person name="Culley D."/>
            <person name="Daum C."/>
            <person name="Ezra D."/>
            <person name="Gonzalez J."/>
            <person name="Henrissat B."/>
            <person name="Kuo A."/>
            <person name="Liang C."/>
            <person name="Lipzen A."/>
            <person name="Lutzoni F."/>
            <person name="Magnuson J."/>
            <person name="Mondo S."/>
            <person name="Nolan M."/>
            <person name="Ohm R."/>
            <person name="Pangilinan J."/>
            <person name="Park H.-J."/>
            <person name="Ramirez L."/>
            <person name="Alfaro M."/>
            <person name="Sun H."/>
            <person name="Tritt A."/>
            <person name="Yoshinaga Y."/>
            <person name="Zwiers L.-H."/>
            <person name="Turgeon B."/>
            <person name="Goodwin S."/>
            <person name="Spatafora J."/>
            <person name="Crous P."/>
            <person name="Grigoriev I."/>
        </authorList>
    </citation>
    <scope>NUCLEOTIDE SEQUENCE</scope>
    <source>
        <strain evidence="1">CBS 122681</strain>
    </source>
</reference>
<keyword evidence="2" id="KW-1185">Reference proteome</keyword>
<protein>
    <submittedName>
        <fullName evidence="1">Uncharacterized protein</fullName>
    </submittedName>
</protein>
<evidence type="ECO:0000313" key="1">
    <source>
        <dbReference type="EMBL" id="KAF2656192.1"/>
    </source>
</evidence>
<sequence length="298" mass="33721">MNANLSNDSDSVEVDQGSETIDTDLVKIRTPIPSTFHGWSSPRFPDELKLLCLEHYWHLNAELFVDEKIHTRLVEEHLIPMVQALGKMAQETYYKTVYFHIRLGQNHRFKYPRFGQWVQLLLVHVDVYVPVRTGPKSLSRDVPEGWFFYSETGLRWLLSYKKSLDFTKLAPFAQQMFKGICLGSSHIGSDTHWQTKFPNLSGLLLYVALKKFKCFEIAWQGMLTDCTVGCSGNTNVSVLGSIIQDSEIVLRAKKVHVEVLDNCNVDNPESKSKGGLSIQQGLLALLEKKTLSEASGGI</sequence>
<evidence type="ECO:0000313" key="2">
    <source>
        <dbReference type="Proteomes" id="UP000799324"/>
    </source>
</evidence>
<dbReference type="EMBL" id="MU004339">
    <property type="protein sequence ID" value="KAF2656192.1"/>
    <property type="molecule type" value="Genomic_DNA"/>
</dbReference>
<accession>A0A6A6T963</accession>